<gene>
    <name evidence="1" type="ORF">GA0074694_2935</name>
</gene>
<accession>A0A1C6RSE7</accession>
<sequence>MARPGGCRDAATESREYANDGDLADTVAAVGLAVLPSPALALTALPHLDASIGAVPLPLHAGVVHTAAFA</sequence>
<organism evidence="1 2">
    <name type="scientific">Micromonospora inyonensis</name>
    <dbReference type="NCBI Taxonomy" id="47866"/>
    <lineage>
        <taxon>Bacteria</taxon>
        <taxon>Bacillati</taxon>
        <taxon>Actinomycetota</taxon>
        <taxon>Actinomycetes</taxon>
        <taxon>Micromonosporales</taxon>
        <taxon>Micromonosporaceae</taxon>
        <taxon>Micromonospora</taxon>
    </lineage>
</organism>
<reference evidence="2" key="1">
    <citation type="submission" date="2016-06" db="EMBL/GenBank/DDBJ databases">
        <authorList>
            <person name="Varghese N."/>
        </authorList>
    </citation>
    <scope>NUCLEOTIDE SEQUENCE [LARGE SCALE GENOMIC DNA]</scope>
    <source>
        <strain evidence="2">DSM 46123</strain>
    </source>
</reference>
<dbReference type="Proteomes" id="UP000198906">
    <property type="component" value="Unassembled WGS sequence"/>
</dbReference>
<protein>
    <submittedName>
        <fullName evidence="1">Uncharacterized protein</fullName>
    </submittedName>
</protein>
<name>A0A1C6RSE7_9ACTN</name>
<evidence type="ECO:0000313" key="1">
    <source>
        <dbReference type="EMBL" id="SCL20134.1"/>
    </source>
</evidence>
<dbReference type="EMBL" id="FMHU01000001">
    <property type="protein sequence ID" value="SCL20134.1"/>
    <property type="molecule type" value="Genomic_DNA"/>
</dbReference>
<dbReference type="AlphaFoldDB" id="A0A1C6RSE7"/>
<dbReference type="RefSeq" id="WP_091458204.1">
    <property type="nucleotide sequence ID" value="NZ_FMHU01000001.1"/>
</dbReference>
<keyword evidence="2" id="KW-1185">Reference proteome</keyword>
<evidence type="ECO:0000313" key="2">
    <source>
        <dbReference type="Proteomes" id="UP000198906"/>
    </source>
</evidence>
<proteinExistence type="predicted"/>